<dbReference type="PRINTS" id="PR00686">
    <property type="entry name" value="TIFACTORIID"/>
</dbReference>
<dbReference type="Pfam" id="PF00352">
    <property type="entry name" value="TBP"/>
    <property type="match status" value="2"/>
</dbReference>
<dbReference type="Proteomes" id="UP000199112">
    <property type="component" value="Unassembled WGS sequence"/>
</dbReference>
<comment type="similarity">
    <text evidence="1 5">Belongs to the TBP family.</text>
</comment>
<dbReference type="HAMAP" id="MF_00408">
    <property type="entry name" value="TATA_bind_prot_arch"/>
    <property type="match status" value="1"/>
</dbReference>
<dbReference type="Gene3D" id="3.30.310.10">
    <property type="entry name" value="TATA-Binding Protein"/>
    <property type="match status" value="2"/>
</dbReference>
<keyword evidence="2 5" id="KW-0677">Repeat</keyword>
<organism evidence="6 7">
    <name type="scientific">Natronorubrum sediminis</name>
    <dbReference type="NCBI Taxonomy" id="640943"/>
    <lineage>
        <taxon>Archaea</taxon>
        <taxon>Methanobacteriati</taxon>
        <taxon>Methanobacteriota</taxon>
        <taxon>Stenosarchaea group</taxon>
        <taxon>Halobacteria</taxon>
        <taxon>Halobacteriales</taxon>
        <taxon>Natrialbaceae</taxon>
        <taxon>Natronorubrum</taxon>
    </lineage>
</organism>
<evidence type="ECO:0000256" key="5">
    <source>
        <dbReference type="HAMAP-Rule" id="MF_00408"/>
    </source>
</evidence>
<evidence type="ECO:0000256" key="4">
    <source>
        <dbReference type="ARBA" id="ARBA00023163"/>
    </source>
</evidence>
<evidence type="ECO:0000256" key="3">
    <source>
        <dbReference type="ARBA" id="ARBA00023125"/>
    </source>
</evidence>
<dbReference type="AlphaFoldDB" id="A0A1H6FKY6"/>
<name>A0A1H6FKY6_9EURY</name>
<accession>A0A1H6FKY6</accession>
<comment type="caution">
    <text evidence="5">Lacks conserved residue(s) required for the propagation of feature annotation.</text>
</comment>
<proteinExistence type="inferred from homology"/>
<dbReference type="GO" id="GO:0003677">
    <property type="term" value="F:DNA binding"/>
    <property type="evidence" value="ECO:0007669"/>
    <property type="project" value="UniProtKB-KW"/>
</dbReference>
<dbReference type="SUPFAM" id="SSF55945">
    <property type="entry name" value="TATA-box binding protein-like"/>
    <property type="match status" value="2"/>
</dbReference>
<dbReference type="GO" id="GO:0006352">
    <property type="term" value="P:DNA-templated transcription initiation"/>
    <property type="evidence" value="ECO:0007669"/>
    <property type="project" value="InterPro"/>
</dbReference>
<dbReference type="NCBIfam" id="NF001593">
    <property type="entry name" value="PRK00394.1-2"/>
    <property type="match status" value="1"/>
</dbReference>
<dbReference type="InterPro" id="IPR000814">
    <property type="entry name" value="TBP"/>
</dbReference>
<gene>
    <name evidence="5" type="primary">tbp</name>
    <name evidence="6" type="ORF">SAMN04487967_0386</name>
</gene>
<dbReference type="EMBL" id="FNWL01000001">
    <property type="protein sequence ID" value="SEH11516.1"/>
    <property type="molecule type" value="Genomic_DNA"/>
</dbReference>
<sequence>MGHQKVIIRGIRIICVQTSKMVKVVNVVSSGSLGIELDLEAVTQELNRVADYDPEKYPGAYIRLSESSLLITLYRTGKYIITGADSENEAKAIREEFLHVLSDHDILTSADDEWFSVQNYVCTADVGKQLNLSALAIGLGLEVTEYEPEQFPGLVYRPPEHDCVLLVFGSGQVVITGATDIEYAEQAFSDLQARIEDLF</sequence>
<keyword evidence="7" id="KW-1185">Reference proteome</keyword>
<keyword evidence="5" id="KW-0805">Transcription regulation</keyword>
<reference evidence="7" key="1">
    <citation type="submission" date="2016-10" db="EMBL/GenBank/DDBJ databases">
        <authorList>
            <person name="Varghese N."/>
            <person name="Submissions S."/>
        </authorList>
    </citation>
    <scope>NUCLEOTIDE SEQUENCE [LARGE SCALE GENOMIC DNA]</scope>
    <source>
        <strain evidence="7">CGMCC 1.8981</strain>
    </source>
</reference>
<dbReference type="GO" id="GO:0003700">
    <property type="term" value="F:DNA-binding transcription factor activity"/>
    <property type="evidence" value="ECO:0007669"/>
    <property type="project" value="UniProtKB-UniRule"/>
</dbReference>
<protein>
    <recommendedName>
        <fullName evidence="5">TATA-box-binding protein</fullName>
    </recommendedName>
    <alternativeName>
        <fullName evidence="5">Box A-binding protein</fullName>
        <shortName evidence="5">BAP</shortName>
    </alternativeName>
    <alternativeName>
        <fullName evidence="5">TATA sequence-binding protein</fullName>
        <shortName evidence="5">TBP</shortName>
    </alternativeName>
    <alternativeName>
        <fullName evidence="5">TATA-box factor</fullName>
    </alternativeName>
</protein>
<keyword evidence="3 5" id="KW-0238">DNA-binding</keyword>
<dbReference type="InterPro" id="IPR012295">
    <property type="entry name" value="TBP_dom_sf"/>
</dbReference>
<evidence type="ECO:0000256" key="2">
    <source>
        <dbReference type="ARBA" id="ARBA00022737"/>
    </source>
</evidence>
<evidence type="ECO:0000313" key="7">
    <source>
        <dbReference type="Proteomes" id="UP000199112"/>
    </source>
</evidence>
<keyword evidence="4 5" id="KW-0804">Transcription</keyword>
<dbReference type="PANTHER" id="PTHR10126">
    <property type="entry name" value="TATA-BOX BINDING PROTEIN"/>
    <property type="match status" value="1"/>
</dbReference>
<comment type="function">
    <text evidence="5">General factor that plays a role in the activation of archaeal genes transcribed by RNA polymerase. Binds specifically to the TATA box promoter element which lies close to the position of transcription initiation.</text>
</comment>
<evidence type="ECO:0000313" key="6">
    <source>
        <dbReference type="EMBL" id="SEH11516.1"/>
    </source>
</evidence>
<evidence type="ECO:0000256" key="1">
    <source>
        <dbReference type="ARBA" id="ARBA00005560"/>
    </source>
</evidence>